<evidence type="ECO:0000256" key="1">
    <source>
        <dbReference type="ARBA" id="ARBA00022679"/>
    </source>
</evidence>
<evidence type="ECO:0000313" key="5">
    <source>
        <dbReference type="Proteomes" id="UP000245412"/>
    </source>
</evidence>
<dbReference type="Pfam" id="PF00583">
    <property type="entry name" value="Acetyltransf_1"/>
    <property type="match status" value="1"/>
</dbReference>
<dbReference type="RefSeq" id="WP_257497358.1">
    <property type="nucleotide sequence ID" value="NZ_JANKBI010000001.1"/>
</dbReference>
<dbReference type="InterPro" id="IPR016181">
    <property type="entry name" value="Acyl_CoA_acyltransferase"/>
</dbReference>
<dbReference type="PROSITE" id="PS51186">
    <property type="entry name" value="GNAT"/>
    <property type="match status" value="1"/>
</dbReference>
<dbReference type="Gene3D" id="3.40.630.30">
    <property type="match status" value="1"/>
</dbReference>
<keyword evidence="1" id="KW-0808">Transferase</keyword>
<dbReference type="EMBL" id="QGGY01000001">
    <property type="protein sequence ID" value="PWJ79291.1"/>
    <property type="molecule type" value="Genomic_DNA"/>
</dbReference>
<evidence type="ECO:0000259" key="3">
    <source>
        <dbReference type="PROSITE" id="PS51186"/>
    </source>
</evidence>
<reference evidence="4 5" key="1">
    <citation type="submission" date="2018-05" db="EMBL/GenBank/DDBJ databases">
        <authorList>
            <person name="Goeker M."/>
            <person name="Huntemann M."/>
            <person name="Clum A."/>
            <person name="Pillay M."/>
            <person name="Palaniappan K."/>
            <person name="Varghese N."/>
            <person name="Mikhailova N."/>
            <person name="Stamatis D."/>
            <person name="Reddy T."/>
            <person name="Daum C."/>
            <person name="Shapiro N."/>
            <person name="Ivanova N."/>
            <person name="Kyrpides N."/>
            <person name="Woyke T."/>
        </authorList>
    </citation>
    <scope>NUCLEOTIDE SEQUENCE [LARGE SCALE GENOMIC DNA]</scope>
    <source>
        <strain evidence="4 5">DSM 26524</strain>
    </source>
</reference>
<organism evidence="4 5">
    <name type="scientific">Murimonas intestini</name>
    <dbReference type="NCBI Taxonomy" id="1337051"/>
    <lineage>
        <taxon>Bacteria</taxon>
        <taxon>Bacillati</taxon>
        <taxon>Bacillota</taxon>
        <taxon>Clostridia</taxon>
        <taxon>Lachnospirales</taxon>
        <taxon>Lachnospiraceae</taxon>
        <taxon>Murimonas</taxon>
    </lineage>
</organism>
<name>A0AB73TAW4_9FIRM</name>
<comment type="caution">
    <text evidence="4">The sequence shown here is derived from an EMBL/GenBank/DDBJ whole genome shotgun (WGS) entry which is preliminary data.</text>
</comment>
<dbReference type="GO" id="GO:0016747">
    <property type="term" value="F:acyltransferase activity, transferring groups other than amino-acyl groups"/>
    <property type="evidence" value="ECO:0007669"/>
    <property type="project" value="InterPro"/>
</dbReference>
<dbReference type="Proteomes" id="UP000245412">
    <property type="component" value="Unassembled WGS sequence"/>
</dbReference>
<keyword evidence="2" id="KW-0012">Acyltransferase</keyword>
<gene>
    <name evidence="4" type="ORF">C7383_101672</name>
</gene>
<feature type="domain" description="N-acetyltransferase" evidence="3">
    <location>
        <begin position="189"/>
        <end position="324"/>
    </location>
</feature>
<dbReference type="CDD" id="cd04301">
    <property type="entry name" value="NAT_SF"/>
    <property type="match status" value="1"/>
</dbReference>
<dbReference type="AlphaFoldDB" id="A0AB73TAW4"/>
<dbReference type="InterPro" id="IPR000182">
    <property type="entry name" value="GNAT_dom"/>
</dbReference>
<keyword evidence="5" id="KW-1185">Reference proteome</keyword>
<dbReference type="PANTHER" id="PTHR43420">
    <property type="entry name" value="ACETYLTRANSFERASE"/>
    <property type="match status" value="1"/>
</dbReference>
<dbReference type="InterPro" id="IPR050680">
    <property type="entry name" value="YpeA/RimI_acetyltransf"/>
</dbReference>
<evidence type="ECO:0000313" key="4">
    <source>
        <dbReference type="EMBL" id="PWJ79291.1"/>
    </source>
</evidence>
<sequence length="324" mass="37135">MRTIDITAGSREAKQAYSLYEQACEEQDMLHLPLTDREFEEKFLLPQEGMEKISLILEGGRAFASGVADRLTGKLFVTMAVTEKSSRRQGFGRAVLYDLEKRLMELNGKKELEISFFNPVPLPWGITGDKKIEHPNTPGVDVRSDAYIFLKNCGYRDFAMQNSYYLELSDYKLPEKMAEKRLQLEKEGITFTFYDPDVHTHMEKMLRDFQNPLWEKELLKETSRERGGRPVLVPVYQGRVCGFAGPLDVEKSKRGYFSGIGIDEAFRGKGLAKVLFCLLCEGLKERGAEFMTLFTGENNPARNIYEAVGFSIIRSWADMRKRQL</sequence>
<proteinExistence type="predicted"/>
<evidence type="ECO:0000256" key="2">
    <source>
        <dbReference type="ARBA" id="ARBA00023315"/>
    </source>
</evidence>
<dbReference type="SUPFAM" id="SSF55729">
    <property type="entry name" value="Acyl-CoA N-acyltransferases (Nat)"/>
    <property type="match status" value="1"/>
</dbReference>
<accession>A0AB73TAW4</accession>
<protein>
    <submittedName>
        <fullName evidence="4">Acetyltransferase (GNAT) family protein</fullName>
    </submittedName>
</protein>